<dbReference type="PANTHER" id="PTHR34308">
    <property type="entry name" value="COBALAMIN BIOSYNTHESIS PROTEIN CBIB"/>
    <property type="match status" value="1"/>
</dbReference>
<keyword evidence="9 11" id="KW-1133">Transmembrane helix</keyword>
<dbReference type="RefSeq" id="WP_247418215.1">
    <property type="nucleotide sequence ID" value="NZ_JALLGW010000001.1"/>
</dbReference>
<comment type="caution">
    <text evidence="12">The sequence shown here is derived from an EMBL/GenBank/DDBJ whole genome shotgun (WGS) entry which is preliminary data.</text>
</comment>
<feature type="transmembrane region" description="Helical" evidence="11">
    <location>
        <begin position="152"/>
        <end position="173"/>
    </location>
</feature>
<protein>
    <recommendedName>
        <fullName evidence="5 11">Probable cobalamin biosynthesis protein CobD</fullName>
    </recommendedName>
</protein>
<dbReference type="PANTHER" id="PTHR34308:SF1">
    <property type="entry name" value="COBALAMIN BIOSYNTHESIS PROTEIN CBIB"/>
    <property type="match status" value="1"/>
</dbReference>
<comment type="pathway">
    <text evidence="3 11">Cofactor biosynthesis; adenosylcobalamin biosynthesis.</text>
</comment>
<dbReference type="EMBL" id="JBHSQH010000001">
    <property type="protein sequence ID" value="MFC5969851.1"/>
    <property type="molecule type" value="Genomic_DNA"/>
</dbReference>
<evidence type="ECO:0000256" key="9">
    <source>
        <dbReference type="ARBA" id="ARBA00022989"/>
    </source>
</evidence>
<keyword evidence="7 11" id="KW-0169">Cobalamin biosynthesis</keyword>
<evidence type="ECO:0000256" key="3">
    <source>
        <dbReference type="ARBA" id="ARBA00004953"/>
    </source>
</evidence>
<keyword evidence="6 11" id="KW-1003">Cell membrane</keyword>
<sequence>MGTVAVALAVVLDRLVAEPPARVHPVALLGRLAAPLDRTWGRPTLVGAAVALVVPLTFAGTVAGTTALAGRSGPVVATLVAGCWLFCLCSLRMLLTLSTDVLGAIENDVAHARDAIRGLVGRDTATLSPGELRSAAVESVAENLADGLVAPLFAFALGAQVSLAVAAGAAAWVKGVNTLDSMLGYPSKPHGTASARLDDAVMWLPARLSAVLVALAALDPRAVRRSRRWAGDPPSPNSGWPMATLAAVLGVRLAKRGSYVLNPSARLPTAGDAREGVRVVGVAGGLAAVLAGVLAW</sequence>
<organism evidence="12 13">
    <name type="scientific">Halomarina salina</name>
    <dbReference type="NCBI Taxonomy" id="1872699"/>
    <lineage>
        <taxon>Archaea</taxon>
        <taxon>Methanobacteriati</taxon>
        <taxon>Methanobacteriota</taxon>
        <taxon>Stenosarchaea group</taxon>
        <taxon>Halobacteria</taxon>
        <taxon>Halobacteriales</taxon>
        <taxon>Natronomonadaceae</taxon>
        <taxon>Halomarina</taxon>
    </lineage>
</organism>
<dbReference type="GO" id="GO:0005886">
    <property type="term" value="C:plasma membrane"/>
    <property type="evidence" value="ECO:0007669"/>
    <property type="project" value="UniProtKB-SubCell"/>
</dbReference>
<evidence type="ECO:0000256" key="2">
    <source>
        <dbReference type="ARBA" id="ARBA00004651"/>
    </source>
</evidence>
<comment type="similarity">
    <text evidence="4 11">Belongs to the CobD/CbiB family.</text>
</comment>
<evidence type="ECO:0000256" key="10">
    <source>
        <dbReference type="ARBA" id="ARBA00023136"/>
    </source>
</evidence>
<feature type="transmembrane region" description="Helical" evidence="11">
    <location>
        <begin position="276"/>
        <end position="295"/>
    </location>
</feature>
<evidence type="ECO:0000313" key="12">
    <source>
        <dbReference type="EMBL" id="MFC5969851.1"/>
    </source>
</evidence>
<keyword evidence="13" id="KW-1185">Reference proteome</keyword>
<accession>A0ABD5RGZ3</accession>
<keyword evidence="8 11" id="KW-0812">Transmembrane</keyword>
<dbReference type="InterPro" id="IPR004485">
    <property type="entry name" value="Cobalamin_biosynth_CobD/CbiB"/>
</dbReference>
<dbReference type="HAMAP" id="MF_00024">
    <property type="entry name" value="CobD_CbiB"/>
    <property type="match status" value="1"/>
</dbReference>
<dbReference type="GO" id="GO:0009236">
    <property type="term" value="P:cobalamin biosynthetic process"/>
    <property type="evidence" value="ECO:0007669"/>
    <property type="project" value="UniProtKB-UniRule"/>
</dbReference>
<evidence type="ECO:0000256" key="7">
    <source>
        <dbReference type="ARBA" id="ARBA00022573"/>
    </source>
</evidence>
<evidence type="ECO:0000313" key="13">
    <source>
        <dbReference type="Proteomes" id="UP001596099"/>
    </source>
</evidence>
<keyword evidence="10 11" id="KW-0472">Membrane</keyword>
<dbReference type="AlphaFoldDB" id="A0ABD5RGZ3"/>
<feature type="transmembrane region" description="Helical" evidence="11">
    <location>
        <begin position="200"/>
        <end position="218"/>
    </location>
</feature>
<dbReference type="NCBIfam" id="TIGR00380">
    <property type="entry name" value="cobal_cbiB"/>
    <property type="match status" value="1"/>
</dbReference>
<evidence type="ECO:0000256" key="4">
    <source>
        <dbReference type="ARBA" id="ARBA00006263"/>
    </source>
</evidence>
<comment type="function">
    <text evidence="1 11">Converts cobyric acid to cobinamide by the addition of aminopropanol on the F carboxylic group.</text>
</comment>
<dbReference type="Proteomes" id="UP001596099">
    <property type="component" value="Unassembled WGS sequence"/>
</dbReference>
<comment type="subcellular location">
    <subcellularLocation>
        <location evidence="2 11">Cell membrane</location>
        <topology evidence="2 11">Multi-pass membrane protein</topology>
    </subcellularLocation>
</comment>
<proteinExistence type="inferred from homology"/>
<evidence type="ECO:0000256" key="5">
    <source>
        <dbReference type="ARBA" id="ARBA00016185"/>
    </source>
</evidence>
<evidence type="ECO:0000256" key="1">
    <source>
        <dbReference type="ARBA" id="ARBA00003384"/>
    </source>
</evidence>
<evidence type="ECO:0000256" key="11">
    <source>
        <dbReference type="HAMAP-Rule" id="MF_00024"/>
    </source>
</evidence>
<reference evidence="12 13" key="1">
    <citation type="journal article" date="2019" name="Int. J. Syst. Evol. Microbiol.">
        <title>The Global Catalogue of Microorganisms (GCM) 10K type strain sequencing project: providing services to taxonomists for standard genome sequencing and annotation.</title>
        <authorList>
            <consortium name="The Broad Institute Genomics Platform"/>
            <consortium name="The Broad Institute Genome Sequencing Center for Infectious Disease"/>
            <person name="Wu L."/>
            <person name="Ma J."/>
        </authorList>
    </citation>
    <scope>NUCLEOTIDE SEQUENCE [LARGE SCALE GENOMIC DNA]</scope>
    <source>
        <strain evidence="12 13">CGMCC 1.12543</strain>
    </source>
</reference>
<evidence type="ECO:0000256" key="6">
    <source>
        <dbReference type="ARBA" id="ARBA00022475"/>
    </source>
</evidence>
<dbReference type="GO" id="GO:0015420">
    <property type="term" value="F:ABC-type vitamin B12 transporter activity"/>
    <property type="evidence" value="ECO:0007669"/>
    <property type="project" value="UniProtKB-UniRule"/>
</dbReference>
<name>A0ABD5RGZ3_9EURY</name>
<gene>
    <name evidence="12" type="primary">cbiB</name>
    <name evidence="11" type="synonym">cobD</name>
    <name evidence="12" type="ORF">ACFPYI_00765</name>
</gene>
<feature type="transmembrane region" description="Helical" evidence="11">
    <location>
        <begin position="45"/>
        <end position="68"/>
    </location>
</feature>
<evidence type="ECO:0000256" key="8">
    <source>
        <dbReference type="ARBA" id="ARBA00022692"/>
    </source>
</evidence>
<dbReference type="Pfam" id="PF03186">
    <property type="entry name" value="CobD_Cbib"/>
    <property type="match status" value="1"/>
</dbReference>
<feature type="transmembrane region" description="Helical" evidence="11">
    <location>
        <begin position="75"/>
        <end position="95"/>
    </location>
</feature>